<evidence type="ECO:0000256" key="1">
    <source>
        <dbReference type="ARBA" id="ARBA00001957"/>
    </source>
</evidence>
<dbReference type="FunFam" id="3.40.50.980:FF:000001">
    <property type="entry name" value="Non-ribosomal peptide synthetase"/>
    <property type="match status" value="1"/>
</dbReference>
<dbReference type="NCBIfam" id="TIGR01733">
    <property type="entry name" value="AA-adenyl-dom"/>
    <property type="match status" value="1"/>
</dbReference>
<dbReference type="InterPro" id="IPR025110">
    <property type="entry name" value="AMP-bd_C"/>
</dbReference>
<dbReference type="GO" id="GO:0031177">
    <property type="term" value="F:phosphopantetheine binding"/>
    <property type="evidence" value="ECO:0007669"/>
    <property type="project" value="InterPro"/>
</dbReference>
<accession>A0A4R4J4K2</accession>
<dbReference type="SUPFAM" id="SSF56801">
    <property type="entry name" value="Acetyl-CoA synthetase-like"/>
    <property type="match status" value="1"/>
</dbReference>
<dbReference type="GO" id="GO:0043041">
    <property type="term" value="P:amino acid activation for nonribosomal peptide biosynthetic process"/>
    <property type="evidence" value="ECO:0007669"/>
    <property type="project" value="TreeGrafter"/>
</dbReference>
<proteinExistence type="predicted"/>
<dbReference type="Pfam" id="PF13193">
    <property type="entry name" value="AMP-binding_C"/>
    <property type="match status" value="1"/>
</dbReference>
<dbReference type="RefSeq" id="WP_132346662.1">
    <property type="nucleotide sequence ID" value="NZ_CAWOLF010000017.1"/>
</dbReference>
<dbReference type="InterPro" id="IPR020806">
    <property type="entry name" value="PKS_PP-bd"/>
</dbReference>
<dbReference type="Proteomes" id="UP000295550">
    <property type="component" value="Unassembled WGS sequence"/>
</dbReference>
<dbReference type="EMBL" id="PUJX01000017">
    <property type="protein sequence ID" value="TDB48306.1"/>
    <property type="molecule type" value="Genomic_DNA"/>
</dbReference>
<name>A0A4R4J4K2_PHOLU</name>
<protein>
    <recommendedName>
        <fullName evidence="4">Carrier domain-containing protein</fullName>
    </recommendedName>
</protein>
<dbReference type="InterPro" id="IPR009081">
    <property type="entry name" value="PP-bd_ACP"/>
</dbReference>
<dbReference type="Gene3D" id="3.30.559.30">
    <property type="entry name" value="Nonribosomal peptide synthetase, condensation domain"/>
    <property type="match status" value="1"/>
</dbReference>
<dbReference type="GO" id="GO:0005737">
    <property type="term" value="C:cytoplasm"/>
    <property type="evidence" value="ECO:0007669"/>
    <property type="project" value="TreeGrafter"/>
</dbReference>
<comment type="caution">
    <text evidence="5">The sequence shown here is derived from an EMBL/GenBank/DDBJ whole genome shotgun (WGS) entry which is preliminary data.</text>
</comment>
<dbReference type="InterPro" id="IPR000873">
    <property type="entry name" value="AMP-dep_synth/lig_dom"/>
</dbReference>
<dbReference type="Pfam" id="PF00668">
    <property type="entry name" value="Condensation"/>
    <property type="match status" value="1"/>
</dbReference>
<evidence type="ECO:0000313" key="5">
    <source>
        <dbReference type="EMBL" id="TDB48306.1"/>
    </source>
</evidence>
<dbReference type="Gene3D" id="3.30.300.30">
    <property type="match status" value="1"/>
</dbReference>
<dbReference type="SUPFAM" id="SSF52777">
    <property type="entry name" value="CoA-dependent acyltransferases"/>
    <property type="match status" value="2"/>
</dbReference>
<dbReference type="Gene3D" id="2.30.38.10">
    <property type="entry name" value="Luciferase, Domain 3"/>
    <property type="match status" value="1"/>
</dbReference>
<dbReference type="InterPro" id="IPR020845">
    <property type="entry name" value="AMP-binding_CS"/>
</dbReference>
<evidence type="ECO:0000313" key="6">
    <source>
        <dbReference type="Proteomes" id="UP000295550"/>
    </source>
</evidence>
<evidence type="ECO:0000259" key="4">
    <source>
        <dbReference type="PROSITE" id="PS50075"/>
    </source>
</evidence>
<gene>
    <name evidence="5" type="ORF">C5468_16395</name>
</gene>
<dbReference type="PROSITE" id="PS00012">
    <property type="entry name" value="PHOSPHOPANTETHEINE"/>
    <property type="match status" value="2"/>
</dbReference>
<dbReference type="PANTHER" id="PTHR45527:SF1">
    <property type="entry name" value="FATTY ACID SYNTHASE"/>
    <property type="match status" value="1"/>
</dbReference>
<dbReference type="SMART" id="SM00823">
    <property type="entry name" value="PKS_PP"/>
    <property type="match status" value="2"/>
</dbReference>
<evidence type="ECO:0000256" key="3">
    <source>
        <dbReference type="ARBA" id="ARBA00022553"/>
    </source>
</evidence>
<dbReference type="InterPro" id="IPR045851">
    <property type="entry name" value="AMP-bd_C_sf"/>
</dbReference>
<dbReference type="GO" id="GO:0044550">
    <property type="term" value="P:secondary metabolite biosynthetic process"/>
    <property type="evidence" value="ECO:0007669"/>
    <property type="project" value="TreeGrafter"/>
</dbReference>
<dbReference type="Pfam" id="PF00501">
    <property type="entry name" value="AMP-binding"/>
    <property type="match status" value="1"/>
</dbReference>
<dbReference type="InterPro" id="IPR036736">
    <property type="entry name" value="ACP-like_sf"/>
</dbReference>
<dbReference type="CDD" id="cd05930">
    <property type="entry name" value="A_NRPS"/>
    <property type="match status" value="1"/>
</dbReference>
<dbReference type="PROSITE" id="PS00455">
    <property type="entry name" value="AMP_BINDING"/>
    <property type="match status" value="1"/>
</dbReference>
<dbReference type="PROSITE" id="PS50075">
    <property type="entry name" value="CARRIER"/>
    <property type="match status" value="2"/>
</dbReference>
<dbReference type="Gene3D" id="1.10.1200.10">
    <property type="entry name" value="ACP-like"/>
    <property type="match status" value="2"/>
</dbReference>
<dbReference type="InterPro" id="IPR010071">
    <property type="entry name" value="AA_adenyl_dom"/>
</dbReference>
<organism evidence="5 6">
    <name type="scientific">Photorhabdus luminescens subsp. mexicana</name>
    <dbReference type="NCBI Taxonomy" id="2100167"/>
    <lineage>
        <taxon>Bacteria</taxon>
        <taxon>Pseudomonadati</taxon>
        <taxon>Pseudomonadota</taxon>
        <taxon>Gammaproteobacteria</taxon>
        <taxon>Enterobacterales</taxon>
        <taxon>Morganellaceae</taxon>
        <taxon>Photorhabdus</taxon>
    </lineage>
</organism>
<keyword evidence="3" id="KW-0597">Phosphoprotein</keyword>
<evidence type="ECO:0000256" key="2">
    <source>
        <dbReference type="ARBA" id="ARBA00022450"/>
    </source>
</evidence>
<keyword evidence="2" id="KW-0596">Phosphopantetheine</keyword>
<feature type="domain" description="Carrier" evidence="4">
    <location>
        <begin position="519"/>
        <end position="593"/>
    </location>
</feature>
<reference evidence="5 6" key="1">
    <citation type="journal article" date="2019" name="Int. J. Syst. Evol. Microbiol.">
        <title>Photorhabdus khanii subsp. guanajuatensis subsp. nov., isolated from Heterorhabditis atacamensis, and Photorhabdus luminescens subsp. mexicana subsp. nov., isolated from Heterorhabditis mexicana entomopathogenic nematodes.</title>
        <authorList>
            <person name="Machado R.A.R."/>
            <person name="Bruno P."/>
            <person name="Arce C.C.M."/>
            <person name="Liechti N."/>
            <person name="Kohler A."/>
            <person name="Bernal J."/>
            <person name="Bruggmann R."/>
            <person name="Turlings T.C.J."/>
        </authorList>
    </citation>
    <scope>NUCLEOTIDE SEQUENCE [LARGE SCALE GENOMIC DNA]</scope>
    <source>
        <strain evidence="5 6">MEX47-22</strain>
    </source>
</reference>
<dbReference type="AlphaFoldDB" id="A0A4R4J4K2"/>
<dbReference type="InterPro" id="IPR023213">
    <property type="entry name" value="CAT-like_dom_sf"/>
</dbReference>
<dbReference type="GO" id="GO:0003824">
    <property type="term" value="F:catalytic activity"/>
    <property type="evidence" value="ECO:0007669"/>
    <property type="project" value="InterPro"/>
</dbReference>
<dbReference type="Gene3D" id="3.40.50.980">
    <property type="match status" value="2"/>
</dbReference>
<feature type="domain" description="Carrier" evidence="4">
    <location>
        <begin position="597"/>
        <end position="671"/>
    </location>
</feature>
<dbReference type="Pfam" id="PF00550">
    <property type="entry name" value="PP-binding"/>
    <property type="match status" value="2"/>
</dbReference>
<dbReference type="InterPro" id="IPR006162">
    <property type="entry name" value="Ppantetheine_attach_site"/>
</dbReference>
<dbReference type="InterPro" id="IPR001242">
    <property type="entry name" value="Condensation_dom"/>
</dbReference>
<dbReference type="Gene3D" id="3.30.559.10">
    <property type="entry name" value="Chloramphenicol acetyltransferase-like domain"/>
    <property type="match status" value="1"/>
</dbReference>
<sequence>MEELVVLHEQFDGMVENAPHKIAISAHHVEMTYQSVQDRATQLAYRLMESGIGAEDVVGIYIERSSDMIIAMLAVLKVGAAYLALPPDYPTERLRYMITDSRARLVLTRTMMKDSMVIENVVTVYIDEIQSVVPKILPQVTNQQLAYVIYTSGSTGRPKGVGVTHHSAANLVSQKQQYVHFGPNEKILQLAPAAFDASAFEIWGALTNGATLVLASPSYQAIDELPKCLVEHGITILLLTPALFHVLVDYREEALDSVPQLLVGGDAMSVTHAFKYLSRKKKLGKPFLFNNVYGPTEGTTLVSSYPMSSLSVDAIKSPLGKPIVNAEMYLLDEMLRPVRSGERGEIYIGGQSVARGYLYQPGLTSLCFLPDPFSTQPGARMFATGDEGVLSNDGLIEFVGRFDDQVKVRGHRVELTEVEHAIKSCQDVSAVCVVLNIDSDRHVEQLVAHYTTHTDHTTRKSTDVEQTIITRVQTLLPSYMWPNRFIHHEQLPLTSSGKVDRRFLMGWKEVERLEEEVSGELSITEALVAEIWQQILGPFDVVPDADFFALGGDSLLAIQVIAEAEKRGLNLTLSTLFRTSTLRGMCKDLVLSKQTDNGLTEDEALLVNIWQQVLGPFDAVPEADFFSLGGDSILAIQVIAEAEKQGLMIDLGTLFRNPTLRGVCRGLAQTREALSQQNENPLINETDKQRLPADIETAYPATRLQLGMLFEGLYSGKAIYLDVIARDVNLPLDEKIFYDTLQAMVKRHPVLRTRFDLASFSEVMQLVESPSSLPLIVENYTNLDDEQLIARHEQVMVELSRPFDPEIAPLMRVHAAALNDGQFRLAYAFHHAILDGWSESVFILELLRLYQANLAGESVLLEQPALLSEFVRLEREALSNGKAKQFFSQYSAKEKTDRHQDTDYRKAVLVLAERTVEQLLKNVSDWGIPLKSMFFAGFYLTTAYQLQDIDFVAGMSVNGRPEMEGADLTLGLFLNHIPIKLNLDSANNWQVLARQAFDAEKEILPFRRFPYSEIQTMLGGPPFEAAFSYVHFHSRNELLEQGLVNIDEDVRDHTSLPIRVELINDLKGEGILINVTADEKRYGTGFALALAERLREKIEDIAFVSEQII</sequence>
<dbReference type="SUPFAM" id="SSF47336">
    <property type="entry name" value="ACP-like"/>
    <property type="match status" value="2"/>
</dbReference>
<dbReference type="PANTHER" id="PTHR45527">
    <property type="entry name" value="NONRIBOSOMAL PEPTIDE SYNTHETASE"/>
    <property type="match status" value="1"/>
</dbReference>
<comment type="cofactor">
    <cofactor evidence="1">
        <name>pantetheine 4'-phosphate</name>
        <dbReference type="ChEBI" id="CHEBI:47942"/>
    </cofactor>
</comment>